<reference evidence="2 3" key="1">
    <citation type="submission" date="2017-05" db="EMBL/GenBank/DDBJ databases">
        <title>The complete genome sequence of Deinococcus ficus isolated from the rhizosphere of the Ficus religiosa L. in Taiwan.</title>
        <authorList>
            <person name="Wu K.-M."/>
            <person name="Liao T.-L."/>
            <person name="Liu Y.-M."/>
            <person name="Young C.-C."/>
            <person name="Tsai S.-F."/>
        </authorList>
    </citation>
    <scope>NUCLEOTIDE SEQUENCE [LARGE SCALE GENOMIC DNA]</scope>
    <source>
        <strain evidence="2 3">CC-FR2-10</strain>
    </source>
</reference>
<dbReference type="AlphaFoldDB" id="A0A221STB8"/>
<gene>
    <name evidence="2" type="ORF">DFI_01695</name>
</gene>
<dbReference type="STRING" id="317577.GCA_000419625_00806"/>
<dbReference type="InterPro" id="IPR000182">
    <property type="entry name" value="GNAT_dom"/>
</dbReference>
<dbReference type="Proteomes" id="UP000259030">
    <property type="component" value="Chromosome"/>
</dbReference>
<name>A0A221STB8_9DEIO</name>
<dbReference type="GO" id="GO:0016747">
    <property type="term" value="F:acyltransferase activity, transferring groups other than amino-acyl groups"/>
    <property type="evidence" value="ECO:0007669"/>
    <property type="project" value="InterPro"/>
</dbReference>
<evidence type="ECO:0000313" key="2">
    <source>
        <dbReference type="EMBL" id="ASN79888.1"/>
    </source>
</evidence>
<keyword evidence="3" id="KW-1185">Reference proteome</keyword>
<dbReference type="PROSITE" id="PS51186">
    <property type="entry name" value="GNAT"/>
    <property type="match status" value="1"/>
</dbReference>
<dbReference type="Pfam" id="PF13302">
    <property type="entry name" value="Acetyltransf_3"/>
    <property type="match status" value="1"/>
</dbReference>
<proteinExistence type="predicted"/>
<keyword evidence="2" id="KW-0808">Transferase</keyword>
<accession>A0A221STB8</accession>
<dbReference type="PANTHER" id="PTHR43792:SF13">
    <property type="entry name" value="ACETYLTRANSFERASE"/>
    <property type="match status" value="1"/>
</dbReference>
<dbReference type="KEGG" id="dfc:DFI_01695"/>
<dbReference type="Gene3D" id="3.40.630.30">
    <property type="match status" value="1"/>
</dbReference>
<feature type="domain" description="N-acetyltransferase" evidence="1">
    <location>
        <begin position="18"/>
        <end position="178"/>
    </location>
</feature>
<dbReference type="PANTHER" id="PTHR43792">
    <property type="entry name" value="GNAT FAMILY, PUTATIVE (AFU_ORTHOLOGUE AFUA_3G00765)-RELATED-RELATED"/>
    <property type="match status" value="1"/>
</dbReference>
<dbReference type="EMBL" id="CP021081">
    <property type="protein sequence ID" value="ASN79888.1"/>
    <property type="molecule type" value="Genomic_DNA"/>
</dbReference>
<sequence length="187" mass="19961">MPVLQTPRLLLLPLTRALIERRLQEEAFEHVLVTPDGPLPVTFTAQWPGDPLPLFPAKLERLIRAGLAEAPGSFVAVTRADGRAVGQLGGKGGVDAQGAVEIGYGFAPADWGQGYATEAVRALTAHFLQESGVRTVTAQTAVANPASRRVLEKCGFRQTGTAWDEEDGDLLTWAVTPATLTNGYSIE</sequence>
<protein>
    <submittedName>
        <fullName evidence="2">N-acetyltransferase</fullName>
    </submittedName>
</protein>
<dbReference type="InterPro" id="IPR051531">
    <property type="entry name" value="N-acetyltransferase"/>
</dbReference>
<organism evidence="2 3">
    <name type="scientific">Deinococcus ficus</name>
    <dbReference type="NCBI Taxonomy" id="317577"/>
    <lineage>
        <taxon>Bacteria</taxon>
        <taxon>Thermotogati</taxon>
        <taxon>Deinococcota</taxon>
        <taxon>Deinococci</taxon>
        <taxon>Deinococcales</taxon>
        <taxon>Deinococcaceae</taxon>
        <taxon>Deinococcus</taxon>
    </lineage>
</organism>
<evidence type="ECO:0000259" key="1">
    <source>
        <dbReference type="PROSITE" id="PS51186"/>
    </source>
</evidence>
<dbReference type="InterPro" id="IPR016181">
    <property type="entry name" value="Acyl_CoA_acyltransferase"/>
</dbReference>
<dbReference type="SUPFAM" id="SSF55729">
    <property type="entry name" value="Acyl-CoA N-acyltransferases (Nat)"/>
    <property type="match status" value="1"/>
</dbReference>
<evidence type="ECO:0000313" key="3">
    <source>
        <dbReference type="Proteomes" id="UP000259030"/>
    </source>
</evidence>
<dbReference type="RefSeq" id="WP_051307996.1">
    <property type="nucleotide sequence ID" value="NZ_CP021081.1"/>
</dbReference>